<proteinExistence type="inferred from homology"/>
<keyword evidence="5 8" id="KW-1133">Transmembrane helix</keyword>
<dbReference type="InterPro" id="IPR039859">
    <property type="entry name" value="PFA4/ZDH16/20/ERF2-like"/>
</dbReference>
<evidence type="ECO:0000256" key="6">
    <source>
        <dbReference type="ARBA" id="ARBA00023136"/>
    </source>
</evidence>
<feature type="region of interest" description="Disordered" evidence="9">
    <location>
        <begin position="354"/>
        <end position="373"/>
    </location>
</feature>
<feature type="domain" description="Palmitoyltransferase DHHC" evidence="10">
    <location>
        <begin position="155"/>
        <end position="279"/>
    </location>
</feature>
<dbReference type="InterPro" id="IPR001594">
    <property type="entry name" value="Palmitoyltrfase_DHHC"/>
</dbReference>
<comment type="subcellular location">
    <subcellularLocation>
        <location evidence="1">Endomembrane system</location>
        <topology evidence="1">Multi-pass membrane protein</topology>
    </subcellularLocation>
</comment>
<feature type="transmembrane region" description="Helical" evidence="8">
    <location>
        <begin position="199"/>
        <end position="223"/>
    </location>
</feature>
<dbReference type="GO" id="GO:0006612">
    <property type="term" value="P:protein targeting to membrane"/>
    <property type="evidence" value="ECO:0007669"/>
    <property type="project" value="TreeGrafter"/>
</dbReference>
<dbReference type="EMBL" id="JAUHHV010000011">
    <property type="protein sequence ID" value="KAK1407158.1"/>
    <property type="molecule type" value="Genomic_DNA"/>
</dbReference>
<evidence type="ECO:0000313" key="11">
    <source>
        <dbReference type="EMBL" id="KAK1407158.1"/>
    </source>
</evidence>
<keyword evidence="12" id="KW-1185">Reference proteome</keyword>
<accession>A0AAD8JPH8</accession>
<reference evidence="11" key="1">
    <citation type="journal article" date="2023" name="bioRxiv">
        <title>Improved chromosome-level genome assembly for marigold (Tagetes erecta).</title>
        <authorList>
            <person name="Jiang F."/>
            <person name="Yuan L."/>
            <person name="Wang S."/>
            <person name="Wang H."/>
            <person name="Xu D."/>
            <person name="Wang A."/>
            <person name="Fan W."/>
        </authorList>
    </citation>
    <scope>NUCLEOTIDE SEQUENCE</scope>
    <source>
        <strain evidence="11">WSJ</strain>
        <tissue evidence="11">Leaf</tissue>
    </source>
</reference>
<evidence type="ECO:0000256" key="8">
    <source>
        <dbReference type="RuleBase" id="RU079119"/>
    </source>
</evidence>
<comment type="similarity">
    <text evidence="2 8">Belongs to the DHHC palmitoyltransferase family.</text>
</comment>
<evidence type="ECO:0000256" key="2">
    <source>
        <dbReference type="ARBA" id="ARBA00008574"/>
    </source>
</evidence>
<keyword evidence="3 8" id="KW-0808">Transferase</keyword>
<protein>
    <recommendedName>
        <fullName evidence="8">S-acyltransferase</fullName>
        <ecNumber evidence="8">2.3.1.225</ecNumber>
    </recommendedName>
    <alternativeName>
        <fullName evidence="8">Palmitoyltransferase</fullName>
    </alternativeName>
</protein>
<evidence type="ECO:0000313" key="12">
    <source>
        <dbReference type="Proteomes" id="UP001229421"/>
    </source>
</evidence>
<dbReference type="GO" id="GO:0005794">
    <property type="term" value="C:Golgi apparatus"/>
    <property type="evidence" value="ECO:0007669"/>
    <property type="project" value="TreeGrafter"/>
</dbReference>
<comment type="domain">
    <text evidence="8">The DHHC domain is required for palmitoyltransferase activity.</text>
</comment>
<keyword evidence="6 8" id="KW-0472">Membrane</keyword>
<feature type="transmembrane region" description="Helical" evidence="8">
    <location>
        <begin position="48"/>
        <end position="69"/>
    </location>
</feature>
<evidence type="ECO:0000256" key="5">
    <source>
        <dbReference type="ARBA" id="ARBA00022989"/>
    </source>
</evidence>
<feature type="compositionally biased region" description="Low complexity" evidence="9">
    <location>
        <begin position="404"/>
        <end position="418"/>
    </location>
</feature>
<comment type="catalytic activity">
    <reaction evidence="8">
        <text>L-cysteinyl-[protein] + hexadecanoyl-CoA = S-hexadecanoyl-L-cysteinyl-[protein] + CoA</text>
        <dbReference type="Rhea" id="RHEA:36683"/>
        <dbReference type="Rhea" id="RHEA-COMP:10131"/>
        <dbReference type="Rhea" id="RHEA-COMP:11032"/>
        <dbReference type="ChEBI" id="CHEBI:29950"/>
        <dbReference type="ChEBI" id="CHEBI:57287"/>
        <dbReference type="ChEBI" id="CHEBI:57379"/>
        <dbReference type="ChEBI" id="CHEBI:74151"/>
        <dbReference type="EC" id="2.3.1.225"/>
    </reaction>
</comment>
<feature type="transmembrane region" description="Helical" evidence="8">
    <location>
        <begin position="244"/>
        <end position="267"/>
    </location>
</feature>
<comment type="caution">
    <text evidence="11">The sequence shown here is derived from an EMBL/GenBank/DDBJ whole genome shotgun (WGS) entry which is preliminary data.</text>
</comment>
<organism evidence="11 12">
    <name type="scientific">Tagetes erecta</name>
    <name type="common">African marigold</name>
    <dbReference type="NCBI Taxonomy" id="13708"/>
    <lineage>
        <taxon>Eukaryota</taxon>
        <taxon>Viridiplantae</taxon>
        <taxon>Streptophyta</taxon>
        <taxon>Embryophyta</taxon>
        <taxon>Tracheophyta</taxon>
        <taxon>Spermatophyta</taxon>
        <taxon>Magnoliopsida</taxon>
        <taxon>eudicotyledons</taxon>
        <taxon>Gunneridae</taxon>
        <taxon>Pentapetalae</taxon>
        <taxon>asterids</taxon>
        <taxon>campanulids</taxon>
        <taxon>Asterales</taxon>
        <taxon>Asteraceae</taxon>
        <taxon>Asteroideae</taxon>
        <taxon>Heliantheae alliance</taxon>
        <taxon>Tageteae</taxon>
        <taxon>Tagetes</taxon>
    </lineage>
</organism>
<dbReference type="GO" id="GO:0019706">
    <property type="term" value="F:protein-cysteine S-palmitoyltransferase activity"/>
    <property type="evidence" value="ECO:0007669"/>
    <property type="project" value="UniProtKB-EC"/>
</dbReference>
<sequence length="418" mass="47014">MHVVHPPKLSDTAGDDDDDTPELLRTYQTWKGSNIFFLGGRFIFGPDIGSVFLSVCLIVAPVAVFCAFVARKLIDDFAHNLGVLIMAVVIVFTFYVIILLLMTSGRDPGIIPRNAHPPQPETTDQGIEVGPGHTPQLRLPRVKEVIVNGMTVKVKYCDTCMLYRPPRCSHCSICDNCVERFDHHCPWVGQCIGRRNYRFFFMFVSSATLLCVYVFSFCWVYVIRIMHGENTSIWRALIKTPASIVLIIYTFLSVWFVGGLTIFHLYLISTNQTTYENFRYRYDRTENPYNRGIFGNFKEVFWTSIPASKNNFRALVPREPKPPPRVTSGSFVNSNIEKVPSDVETSNMKPVWKNEATARDDSGTVGRRRSSLGRSESWELQSDIASLTGIEYSDRFSRGGSSGSLGVSLGGSVDVPVK</sequence>
<feature type="transmembrane region" description="Helical" evidence="8">
    <location>
        <begin position="81"/>
        <end position="102"/>
    </location>
</feature>
<keyword evidence="4 8" id="KW-0812">Transmembrane</keyword>
<evidence type="ECO:0000256" key="9">
    <source>
        <dbReference type="SAM" id="MobiDB-lite"/>
    </source>
</evidence>
<evidence type="ECO:0000259" key="10">
    <source>
        <dbReference type="Pfam" id="PF01529"/>
    </source>
</evidence>
<dbReference type="Pfam" id="PF01529">
    <property type="entry name" value="DHHC"/>
    <property type="match status" value="1"/>
</dbReference>
<gene>
    <name evidence="11" type="ORF">QVD17_38769</name>
</gene>
<evidence type="ECO:0000256" key="3">
    <source>
        <dbReference type="ARBA" id="ARBA00022679"/>
    </source>
</evidence>
<evidence type="ECO:0000256" key="1">
    <source>
        <dbReference type="ARBA" id="ARBA00004127"/>
    </source>
</evidence>
<dbReference type="EC" id="2.3.1.225" evidence="8"/>
<keyword evidence="7 8" id="KW-0012">Acyltransferase</keyword>
<dbReference type="PANTHER" id="PTHR22883:SF482">
    <property type="entry name" value="S-ACYLTRANSFERASE"/>
    <property type="match status" value="1"/>
</dbReference>
<evidence type="ECO:0000256" key="4">
    <source>
        <dbReference type="ARBA" id="ARBA00022692"/>
    </source>
</evidence>
<name>A0AAD8JPH8_TARER</name>
<dbReference type="PANTHER" id="PTHR22883">
    <property type="entry name" value="ZINC FINGER DHHC DOMAIN CONTAINING PROTEIN"/>
    <property type="match status" value="1"/>
</dbReference>
<dbReference type="PROSITE" id="PS50216">
    <property type="entry name" value="DHHC"/>
    <property type="match status" value="1"/>
</dbReference>
<evidence type="ECO:0000256" key="7">
    <source>
        <dbReference type="ARBA" id="ARBA00023315"/>
    </source>
</evidence>
<dbReference type="Proteomes" id="UP001229421">
    <property type="component" value="Unassembled WGS sequence"/>
</dbReference>
<dbReference type="GO" id="GO:0005783">
    <property type="term" value="C:endoplasmic reticulum"/>
    <property type="evidence" value="ECO:0007669"/>
    <property type="project" value="TreeGrafter"/>
</dbReference>
<dbReference type="AlphaFoldDB" id="A0AAD8JPH8"/>
<feature type="region of interest" description="Disordered" evidence="9">
    <location>
        <begin position="396"/>
        <end position="418"/>
    </location>
</feature>